<dbReference type="PROSITE" id="PS51318">
    <property type="entry name" value="TAT"/>
    <property type="match status" value="1"/>
</dbReference>
<reference evidence="13" key="2">
    <citation type="submission" date="2020-09" db="EMBL/GenBank/DDBJ databases">
        <authorList>
            <person name="Sun Q."/>
            <person name="Ohkuma M."/>
        </authorList>
    </citation>
    <scope>NUCLEOTIDE SEQUENCE</scope>
    <source>
        <strain evidence="13">JCM 5069</strain>
    </source>
</reference>
<accession>A0A919G2J2</accession>
<evidence type="ECO:0000256" key="8">
    <source>
        <dbReference type="ARBA" id="ARBA00022977"/>
    </source>
</evidence>
<dbReference type="Pfam" id="PF09084">
    <property type="entry name" value="NMT1"/>
    <property type="match status" value="1"/>
</dbReference>
<protein>
    <recommendedName>
        <fullName evidence="10">Thiamine pyrimidine synthase</fullName>
    </recommendedName>
</protein>
<evidence type="ECO:0000256" key="1">
    <source>
        <dbReference type="ARBA" id="ARBA00003469"/>
    </source>
</evidence>
<keyword evidence="8" id="KW-0784">Thiamine biosynthesis</keyword>
<comment type="pathway">
    <text evidence="2">Cofactor biosynthesis; thiamine diphosphate biosynthesis.</text>
</comment>
<dbReference type="InterPro" id="IPR006311">
    <property type="entry name" value="TAT_signal"/>
</dbReference>
<organism evidence="13 14">
    <name type="scientific">Streptomyces sulfonofaciens</name>
    <dbReference type="NCBI Taxonomy" id="68272"/>
    <lineage>
        <taxon>Bacteria</taxon>
        <taxon>Bacillati</taxon>
        <taxon>Actinomycetota</taxon>
        <taxon>Actinomycetes</taxon>
        <taxon>Kitasatosporales</taxon>
        <taxon>Streptomycetaceae</taxon>
        <taxon>Streptomyces</taxon>
    </lineage>
</organism>
<proteinExistence type="inferred from homology"/>
<evidence type="ECO:0000256" key="10">
    <source>
        <dbReference type="ARBA" id="ARBA00033171"/>
    </source>
</evidence>
<comment type="function">
    <text evidence="1">Responsible for the formation of the pyrimidine heterocycle in the thiamine biosynthesis pathway. Catalyzes the formation of hydroxymethylpyrimidine phosphate (HMP-P) from histidine and pyridoxal phosphate (PLP). The protein uses PLP and the active site histidine to form HMP-P, generating an inactive enzyme. The enzyme can only undergo a single turnover, which suggests it is a suicide enzyme.</text>
</comment>
<evidence type="ECO:0000256" key="6">
    <source>
        <dbReference type="ARBA" id="ARBA00022723"/>
    </source>
</evidence>
<dbReference type="SUPFAM" id="SSF53850">
    <property type="entry name" value="Periplasmic binding protein-like II"/>
    <property type="match status" value="1"/>
</dbReference>
<dbReference type="EMBL" id="BNCD01000005">
    <property type="protein sequence ID" value="GHH76895.1"/>
    <property type="molecule type" value="Genomic_DNA"/>
</dbReference>
<evidence type="ECO:0000256" key="11">
    <source>
        <dbReference type="ARBA" id="ARBA00048179"/>
    </source>
</evidence>
<dbReference type="Proteomes" id="UP000603708">
    <property type="component" value="Unassembled WGS sequence"/>
</dbReference>
<evidence type="ECO:0000256" key="5">
    <source>
        <dbReference type="ARBA" id="ARBA00022679"/>
    </source>
</evidence>
<gene>
    <name evidence="13" type="ORF">GCM10018793_23760</name>
</gene>
<dbReference type="RefSeq" id="WP_189930906.1">
    <property type="nucleotide sequence ID" value="NZ_BNCD01000005.1"/>
</dbReference>
<reference evidence="13" key="1">
    <citation type="journal article" date="2014" name="Int. J. Syst. Evol. Microbiol.">
        <title>Complete genome sequence of Corynebacterium casei LMG S-19264T (=DSM 44701T), isolated from a smear-ripened cheese.</title>
        <authorList>
            <consortium name="US DOE Joint Genome Institute (JGI-PGF)"/>
            <person name="Walter F."/>
            <person name="Albersmeier A."/>
            <person name="Kalinowski J."/>
            <person name="Ruckert C."/>
        </authorList>
    </citation>
    <scope>NUCLEOTIDE SEQUENCE</scope>
    <source>
        <strain evidence="13">JCM 5069</strain>
    </source>
</reference>
<dbReference type="GO" id="GO:0016740">
    <property type="term" value="F:transferase activity"/>
    <property type="evidence" value="ECO:0007669"/>
    <property type="project" value="UniProtKB-KW"/>
</dbReference>
<dbReference type="PANTHER" id="PTHR31528">
    <property type="entry name" value="4-AMINO-5-HYDROXYMETHYL-2-METHYLPYRIMIDINE PHOSPHATE SYNTHASE THI11-RELATED"/>
    <property type="match status" value="1"/>
</dbReference>
<dbReference type="AlphaFoldDB" id="A0A919G2J2"/>
<comment type="catalytic activity">
    <reaction evidence="11">
        <text>N(6)-(pyridoxal phosphate)-L-lysyl-[4-amino-5-hydroxymethyl-2-methylpyrimidine phosphate synthase] + L-histidyl-[4-amino-5-hydroxymethyl-2-methylpyrimidine phosphate synthase] + 2 Fe(3+) + 4 H2O = L-lysyl-[4-amino-5-hydroxymethyl-2-methylpyrimidine phosphate synthase] + (2S)-2-amino-5-hydroxy-4-oxopentanoyl-[4-amino-5-hydroxymethyl-2-methylpyrimidine phosphate synthase] + 4-amino-2-methyl-5-(phosphooxymethyl)pyrimidine + 3-oxopropanoate + 2 Fe(2+) + 2 H(+)</text>
        <dbReference type="Rhea" id="RHEA:65756"/>
        <dbReference type="Rhea" id="RHEA-COMP:16892"/>
        <dbReference type="Rhea" id="RHEA-COMP:16893"/>
        <dbReference type="Rhea" id="RHEA-COMP:16894"/>
        <dbReference type="Rhea" id="RHEA-COMP:16895"/>
        <dbReference type="ChEBI" id="CHEBI:15377"/>
        <dbReference type="ChEBI" id="CHEBI:15378"/>
        <dbReference type="ChEBI" id="CHEBI:29033"/>
        <dbReference type="ChEBI" id="CHEBI:29034"/>
        <dbReference type="ChEBI" id="CHEBI:29969"/>
        <dbReference type="ChEBI" id="CHEBI:29979"/>
        <dbReference type="ChEBI" id="CHEBI:33190"/>
        <dbReference type="ChEBI" id="CHEBI:58354"/>
        <dbReference type="ChEBI" id="CHEBI:143915"/>
        <dbReference type="ChEBI" id="CHEBI:157692"/>
    </reaction>
    <physiologicalReaction direction="left-to-right" evidence="11">
        <dbReference type="Rhea" id="RHEA:65757"/>
    </physiologicalReaction>
</comment>
<dbReference type="InterPro" id="IPR027939">
    <property type="entry name" value="NMT1/THI5"/>
</dbReference>
<evidence type="ECO:0000313" key="14">
    <source>
        <dbReference type="Proteomes" id="UP000603708"/>
    </source>
</evidence>
<keyword evidence="6" id="KW-0479">Metal-binding</keyword>
<sequence length="369" mass="40073">MPMPINRSVRQTESSPAWSRRRLLRAAGATGAAALGAPLLAACSDSTGAAKGSPSTDHVRVALGWLKDVGFAGFFIADSAGYYAKENLTVEFEAGGPNTPDSTSLLANGQADIGVHANMQVLLQAIAKGNDFVTIGSGFQTNPGGLLSLASDPVREPRDLVGAKILAQQGSKPQVNALFKLAGLKPDYQFIPIGFDVEALVEKQGKVMTCYVTSEPIALESKYKMKKDKDYVAVTYESLGMPAYATIVYCKRSFLRQRRDVMERFMRATLRGWQENAKDPARAAHLVVEKYGADTGLELNREIRENQIQIPFMQSALTREKGMFRMDAKRLGGPMYAGLRAAGVKDLPDADRIVDNSVLDAVYHGRTHV</sequence>
<dbReference type="PANTHER" id="PTHR31528:SF1">
    <property type="entry name" value="4-AMINO-5-HYDROXYMETHYL-2-METHYLPYRIMIDINE PHOSPHATE SYNTHASE THI11-RELATED"/>
    <property type="match status" value="1"/>
</dbReference>
<evidence type="ECO:0000259" key="12">
    <source>
        <dbReference type="Pfam" id="PF09084"/>
    </source>
</evidence>
<comment type="caution">
    <text evidence="13">The sequence shown here is derived from an EMBL/GenBank/DDBJ whole genome shotgun (WGS) entry which is preliminary data.</text>
</comment>
<name>A0A919G2J2_9ACTN</name>
<feature type="domain" description="SsuA/THI5-like" evidence="12">
    <location>
        <begin position="71"/>
        <end position="283"/>
    </location>
</feature>
<dbReference type="GO" id="GO:0009228">
    <property type="term" value="P:thiamine biosynthetic process"/>
    <property type="evidence" value="ECO:0007669"/>
    <property type="project" value="UniProtKB-KW"/>
</dbReference>
<evidence type="ECO:0000256" key="4">
    <source>
        <dbReference type="ARBA" id="ARBA00011738"/>
    </source>
</evidence>
<comment type="subunit">
    <text evidence="4">Homodimer.</text>
</comment>
<dbReference type="GO" id="GO:0046872">
    <property type="term" value="F:metal ion binding"/>
    <property type="evidence" value="ECO:0007669"/>
    <property type="project" value="UniProtKB-KW"/>
</dbReference>
<keyword evidence="5" id="KW-0808">Transferase</keyword>
<evidence type="ECO:0000256" key="9">
    <source>
        <dbReference type="ARBA" id="ARBA00023004"/>
    </source>
</evidence>
<evidence type="ECO:0000256" key="2">
    <source>
        <dbReference type="ARBA" id="ARBA00004948"/>
    </source>
</evidence>
<dbReference type="Gene3D" id="3.40.190.10">
    <property type="entry name" value="Periplasmic binding protein-like II"/>
    <property type="match status" value="2"/>
</dbReference>
<keyword evidence="14" id="KW-1185">Reference proteome</keyword>
<keyword evidence="9" id="KW-0408">Iron</keyword>
<evidence type="ECO:0000256" key="3">
    <source>
        <dbReference type="ARBA" id="ARBA00009406"/>
    </source>
</evidence>
<dbReference type="InterPro" id="IPR015168">
    <property type="entry name" value="SsuA/THI5"/>
</dbReference>
<evidence type="ECO:0000313" key="13">
    <source>
        <dbReference type="EMBL" id="GHH76895.1"/>
    </source>
</evidence>
<evidence type="ECO:0000256" key="7">
    <source>
        <dbReference type="ARBA" id="ARBA00022898"/>
    </source>
</evidence>
<comment type="similarity">
    <text evidence="3">Belongs to the NMT1/THI5 family.</text>
</comment>
<keyword evidence="7" id="KW-0663">Pyridoxal phosphate</keyword>